<evidence type="ECO:0000313" key="4">
    <source>
        <dbReference type="Proteomes" id="UP000678499"/>
    </source>
</evidence>
<name>A0A7R9BYY5_9CRUS</name>
<feature type="non-terminal residue" evidence="3">
    <location>
        <position position="1"/>
    </location>
</feature>
<keyword evidence="2" id="KW-0732">Signal</keyword>
<dbReference type="AlphaFoldDB" id="A0A7R9BYY5"/>
<evidence type="ECO:0000256" key="2">
    <source>
        <dbReference type="SAM" id="SignalP"/>
    </source>
</evidence>
<accession>A0A7R9BYY5</accession>
<feature type="chain" id="PRO_5036210392" evidence="2">
    <location>
        <begin position="22"/>
        <end position="236"/>
    </location>
</feature>
<dbReference type="Proteomes" id="UP000678499">
    <property type="component" value="Unassembled WGS sequence"/>
</dbReference>
<gene>
    <name evidence="3" type="ORF">NMOB1V02_LOCUS11832</name>
</gene>
<dbReference type="EMBL" id="CAJPEX010007388">
    <property type="protein sequence ID" value="CAG0924377.1"/>
    <property type="molecule type" value="Genomic_DNA"/>
</dbReference>
<sequence>IHAMEAAPCHFAHLVVGYALCLETCCWLPAKPSFLKHLVQHSLALISRKTNFSVEELVHVDHYITAILQLVSTKGTLQEANDLSMTYYPVNAGLPLDNSYVSLFRLLAVVPFTRSLDIQGLKLGMGLLKANVQAIPSFDPLRIDYILMCMLTLLDIGESGIFFLFFFIFFRAWHGELSDRAMNAWSERAAQYETDETFSSALEDESSHRYALHPLPIPKALIIPRNVPNSSKMSNK</sequence>
<feature type="transmembrane region" description="Helical" evidence="1">
    <location>
        <begin position="145"/>
        <end position="170"/>
    </location>
</feature>
<proteinExistence type="predicted"/>
<evidence type="ECO:0000256" key="1">
    <source>
        <dbReference type="SAM" id="Phobius"/>
    </source>
</evidence>
<keyword evidence="1" id="KW-1133">Transmembrane helix</keyword>
<keyword evidence="1" id="KW-0472">Membrane</keyword>
<organism evidence="3">
    <name type="scientific">Notodromas monacha</name>
    <dbReference type="NCBI Taxonomy" id="399045"/>
    <lineage>
        <taxon>Eukaryota</taxon>
        <taxon>Metazoa</taxon>
        <taxon>Ecdysozoa</taxon>
        <taxon>Arthropoda</taxon>
        <taxon>Crustacea</taxon>
        <taxon>Oligostraca</taxon>
        <taxon>Ostracoda</taxon>
        <taxon>Podocopa</taxon>
        <taxon>Podocopida</taxon>
        <taxon>Cypridocopina</taxon>
        <taxon>Cypridoidea</taxon>
        <taxon>Cyprididae</taxon>
        <taxon>Notodromas</taxon>
    </lineage>
</organism>
<keyword evidence="4" id="KW-1185">Reference proteome</keyword>
<feature type="signal peptide" evidence="2">
    <location>
        <begin position="1"/>
        <end position="21"/>
    </location>
</feature>
<reference evidence="3" key="1">
    <citation type="submission" date="2020-11" db="EMBL/GenBank/DDBJ databases">
        <authorList>
            <person name="Tran Van P."/>
        </authorList>
    </citation>
    <scope>NUCLEOTIDE SEQUENCE</scope>
</reference>
<keyword evidence="1" id="KW-0812">Transmembrane</keyword>
<protein>
    <submittedName>
        <fullName evidence="3">Uncharacterized protein</fullName>
    </submittedName>
</protein>
<dbReference type="EMBL" id="OA889425">
    <property type="protein sequence ID" value="CAD7284225.1"/>
    <property type="molecule type" value="Genomic_DNA"/>
</dbReference>
<evidence type="ECO:0000313" key="3">
    <source>
        <dbReference type="EMBL" id="CAD7284225.1"/>
    </source>
</evidence>